<keyword evidence="1" id="KW-0175">Coiled coil</keyword>
<dbReference type="VEuPathDB" id="TriTrypDB:BSAL_07260"/>
<organism evidence="2 3">
    <name type="scientific">Bodo saltans</name>
    <name type="common">Flagellated protozoan</name>
    <dbReference type="NCBI Taxonomy" id="75058"/>
    <lineage>
        <taxon>Eukaryota</taxon>
        <taxon>Discoba</taxon>
        <taxon>Euglenozoa</taxon>
        <taxon>Kinetoplastea</taxon>
        <taxon>Metakinetoplastina</taxon>
        <taxon>Eubodonida</taxon>
        <taxon>Bodonidae</taxon>
        <taxon>Bodo</taxon>
    </lineage>
</organism>
<gene>
    <name evidence="2" type="ORF">BSAL_07260</name>
</gene>
<evidence type="ECO:0000313" key="3">
    <source>
        <dbReference type="Proteomes" id="UP000051952"/>
    </source>
</evidence>
<feature type="coiled-coil region" evidence="1">
    <location>
        <begin position="279"/>
        <end position="324"/>
    </location>
</feature>
<evidence type="ECO:0000256" key="1">
    <source>
        <dbReference type="SAM" id="Coils"/>
    </source>
</evidence>
<reference evidence="3" key="1">
    <citation type="submission" date="2015-09" db="EMBL/GenBank/DDBJ databases">
        <authorList>
            <consortium name="Pathogen Informatics"/>
        </authorList>
    </citation>
    <scope>NUCLEOTIDE SEQUENCE [LARGE SCALE GENOMIC DNA]</scope>
    <source>
        <strain evidence="3">Lake Konstanz</strain>
    </source>
</reference>
<protein>
    <submittedName>
        <fullName evidence="2">Uncharacterized protein</fullName>
    </submittedName>
</protein>
<keyword evidence="3" id="KW-1185">Reference proteome</keyword>
<sequence>MDFVEKPLIAGETVENPNLISLAFSLPKPHVARKPTSASIHKLKHERSRTALPEQYVASSTVEDSQLASSSRLLHPTPGLSQYLHPASSVTCLRSMPKDLRSELDTWKTALPSFASMIHEVSKIAEEVLSRTLSSTETHLNARREAALITSSESVTAPFKEKMEKLNQRAAAAADLMEELTVRRVKHQTETQQFLENARRKIEEAKVKLEDFQNQERTGNDRIQALYARSREFRQIVATREDVEKSIGELLIANEALTKEKGDLVEKIRNVFDSIDPTVASIQEQKINTERRIHLLNNKRLTVLRQVNAETIDLERRDEELRELTFKNEELCNIRELWSAKVSAMEANALREYTPRPDWHSSANDTAPTPGVVADSIAPQIVASIDGVDVPPLSDFLEIKSKATSSQIVDAALKKLGSLIVNSKRSVDEYLRLSMVIQPVIRCGSQCSQDDTIRVDGELEGITVHQQHFSIIPVGLVLPPGLNFADCVSRLQVQGPIIAASESLLVYRNEKWSQAVTERQAISMMSALPQLTLSANVLATATTPLFIVSELLAKWCALAPERDPATGFGANLLSSLRHYHDVSPICCAAFGIIYGMLPPGFGDVALQHVNHILEQVDGGVSSSGTAMRAVMGSIGRVHAKDNVFGALQVQQAKFAMGADASATGALVKLSAVTEIVEQRKNSGLFIRCIFSQYLGQHEVVVSMLSDAIVEVGKMSPVIKLLVVSDAALKTKLDSMKWDADTTMASPGVRYGMLGGGSKRSFLGIINRNAVLESLIGGLTRYDGTMLRLFDEDVSQVVPSAIGMSSTNAAHGTASPHTPPKSKKIEYVAVDSVLQRLPSTLIRIGEK</sequence>
<accession>A0A0S4JET9</accession>
<dbReference type="Proteomes" id="UP000051952">
    <property type="component" value="Unassembled WGS sequence"/>
</dbReference>
<dbReference type="EMBL" id="CYKH01001400">
    <property type="protein sequence ID" value="CUG86897.1"/>
    <property type="molecule type" value="Genomic_DNA"/>
</dbReference>
<proteinExistence type="predicted"/>
<evidence type="ECO:0000313" key="2">
    <source>
        <dbReference type="EMBL" id="CUG86897.1"/>
    </source>
</evidence>
<feature type="coiled-coil region" evidence="1">
    <location>
        <begin position="160"/>
        <end position="215"/>
    </location>
</feature>
<dbReference type="AlphaFoldDB" id="A0A0S4JET9"/>
<name>A0A0S4JET9_BODSA</name>